<dbReference type="EMBL" id="OW240913">
    <property type="protein sequence ID" value="CAH2252660.1"/>
    <property type="molecule type" value="Genomic_DNA"/>
</dbReference>
<dbReference type="AlphaFoldDB" id="A0AAD1RFS2"/>
<organism evidence="2 3">
    <name type="scientific">Pelobates cultripes</name>
    <name type="common">Western spadefoot toad</name>
    <dbReference type="NCBI Taxonomy" id="61616"/>
    <lineage>
        <taxon>Eukaryota</taxon>
        <taxon>Metazoa</taxon>
        <taxon>Chordata</taxon>
        <taxon>Craniata</taxon>
        <taxon>Vertebrata</taxon>
        <taxon>Euteleostomi</taxon>
        <taxon>Amphibia</taxon>
        <taxon>Batrachia</taxon>
        <taxon>Anura</taxon>
        <taxon>Pelobatoidea</taxon>
        <taxon>Pelobatidae</taxon>
        <taxon>Pelobates</taxon>
    </lineage>
</organism>
<evidence type="ECO:0000256" key="1">
    <source>
        <dbReference type="SAM" id="MobiDB-lite"/>
    </source>
</evidence>
<accession>A0AAD1RFS2</accession>
<name>A0AAD1RFS2_PELCU</name>
<sequence>MAAGHNLQELSTKLISQTSYRDSCRSPPEPMRVSTDTGDDWSIPVQEAVMLITKSLTERLRPSTGSGREKRPISHPGSHRASPARRACREG</sequence>
<dbReference type="Proteomes" id="UP001295444">
    <property type="component" value="Chromosome 02"/>
</dbReference>
<keyword evidence="3" id="KW-1185">Reference proteome</keyword>
<feature type="region of interest" description="Disordered" evidence="1">
    <location>
        <begin position="1"/>
        <end position="40"/>
    </location>
</feature>
<evidence type="ECO:0000313" key="2">
    <source>
        <dbReference type="EMBL" id="CAH2252660.1"/>
    </source>
</evidence>
<feature type="region of interest" description="Disordered" evidence="1">
    <location>
        <begin position="56"/>
        <end position="91"/>
    </location>
</feature>
<feature type="compositionally biased region" description="Basic and acidic residues" evidence="1">
    <location>
        <begin position="56"/>
        <end position="72"/>
    </location>
</feature>
<feature type="compositionally biased region" description="Polar residues" evidence="1">
    <location>
        <begin position="8"/>
        <end position="21"/>
    </location>
</feature>
<reference evidence="2" key="1">
    <citation type="submission" date="2022-03" db="EMBL/GenBank/DDBJ databases">
        <authorList>
            <person name="Alioto T."/>
            <person name="Alioto T."/>
            <person name="Gomez Garrido J."/>
        </authorList>
    </citation>
    <scope>NUCLEOTIDE SEQUENCE</scope>
</reference>
<gene>
    <name evidence="2" type="ORF">PECUL_23A062060</name>
</gene>
<evidence type="ECO:0000313" key="3">
    <source>
        <dbReference type="Proteomes" id="UP001295444"/>
    </source>
</evidence>
<protein>
    <submittedName>
        <fullName evidence="2">Uncharacterized protein</fullName>
    </submittedName>
</protein>
<proteinExistence type="predicted"/>